<dbReference type="Proteomes" id="UP001232445">
    <property type="component" value="Unassembled WGS sequence"/>
</dbReference>
<feature type="signal peptide" evidence="2">
    <location>
        <begin position="1"/>
        <end position="22"/>
    </location>
</feature>
<evidence type="ECO:0000313" key="3">
    <source>
        <dbReference type="EMBL" id="MDQ0340584.1"/>
    </source>
</evidence>
<evidence type="ECO:0000313" key="4">
    <source>
        <dbReference type="Proteomes" id="UP001232445"/>
    </source>
</evidence>
<keyword evidence="2" id="KW-0732">Signal</keyword>
<dbReference type="PROSITE" id="PS51257">
    <property type="entry name" value="PROKAR_LIPOPROTEIN"/>
    <property type="match status" value="1"/>
</dbReference>
<dbReference type="EMBL" id="JAUSUQ010000015">
    <property type="protein sequence ID" value="MDQ0340584.1"/>
    <property type="molecule type" value="Genomic_DNA"/>
</dbReference>
<sequence length="283" mass="31712">MRNMMWYAGMTLILLISLAACGDGVEESSIQGNGTGDAGSEVTESDEVLTPEEFTQMYSDPKAYKGRRVEFYAQIFTPVERDQEATYIQAYADPVNYDLNTIIIIEDPAIDVQQDDYIFVSGVVFDEFRGQNAFGAELTAPAIKADAIHKSSYIEAVSPPLLTVEVNEELDQSGFVVLVNQIELAENETRVYVTVRNESEANISVYTFSSKLVQDGKQFDYESNFHADYPELQSDLLPGVSSEGILTFPPIDPDRKQVSFLLEGSSDDWDIRIDPFQFVINWE</sequence>
<dbReference type="RefSeq" id="WP_307342438.1">
    <property type="nucleotide sequence ID" value="NZ_JAUSUQ010000015.1"/>
</dbReference>
<gene>
    <name evidence="3" type="ORF">J2S00_003408</name>
</gene>
<proteinExistence type="predicted"/>
<evidence type="ECO:0000256" key="1">
    <source>
        <dbReference type="SAM" id="MobiDB-lite"/>
    </source>
</evidence>
<organism evidence="3 4">
    <name type="scientific">Caldalkalibacillus uzonensis</name>
    <dbReference type="NCBI Taxonomy" id="353224"/>
    <lineage>
        <taxon>Bacteria</taxon>
        <taxon>Bacillati</taxon>
        <taxon>Bacillota</taxon>
        <taxon>Bacilli</taxon>
        <taxon>Bacillales</taxon>
        <taxon>Bacillaceae</taxon>
        <taxon>Caldalkalibacillus</taxon>
    </lineage>
</organism>
<keyword evidence="4" id="KW-1185">Reference proteome</keyword>
<comment type="caution">
    <text evidence="3">The sequence shown here is derived from an EMBL/GenBank/DDBJ whole genome shotgun (WGS) entry which is preliminary data.</text>
</comment>
<accession>A0ABU0CVY8</accession>
<feature type="region of interest" description="Disordered" evidence="1">
    <location>
        <begin position="27"/>
        <end position="46"/>
    </location>
</feature>
<reference evidence="3 4" key="1">
    <citation type="submission" date="2023-07" db="EMBL/GenBank/DDBJ databases">
        <title>Genomic Encyclopedia of Type Strains, Phase IV (KMG-IV): sequencing the most valuable type-strain genomes for metagenomic binning, comparative biology and taxonomic classification.</title>
        <authorList>
            <person name="Goeker M."/>
        </authorList>
    </citation>
    <scope>NUCLEOTIDE SEQUENCE [LARGE SCALE GENOMIC DNA]</scope>
    <source>
        <strain evidence="3 4">DSM 17740</strain>
    </source>
</reference>
<evidence type="ECO:0008006" key="5">
    <source>
        <dbReference type="Google" id="ProtNLM"/>
    </source>
</evidence>
<feature type="chain" id="PRO_5047453827" description="DUF4352 domain-containing protein" evidence="2">
    <location>
        <begin position="23"/>
        <end position="283"/>
    </location>
</feature>
<evidence type="ECO:0000256" key="2">
    <source>
        <dbReference type="SAM" id="SignalP"/>
    </source>
</evidence>
<protein>
    <recommendedName>
        <fullName evidence="5">DUF4352 domain-containing protein</fullName>
    </recommendedName>
</protein>
<name>A0ABU0CVY8_9BACI</name>